<feature type="region of interest" description="Disordered" evidence="8">
    <location>
        <begin position="194"/>
        <end position="214"/>
    </location>
</feature>
<dbReference type="Proteomes" id="UP001187531">
    <property type="component" value="Unassembled WGS sequence"/>
</dbReference>
<dbReference type="GO" id="GO:0051205">
    <property type="term" value="P:protein insertion into membrane"/>
    <property type="evidence" value="ECO:0007669"/>
    <property type="project" value="TreeGrafter"/>
</dbReference>
<evidence type="ECO:0000256" key="3">
    <source>
        <dbReference type="ARBA" id="ARBA00022723"/>
    </source>
</evidence>
<keyword evidence="2" id="KW-0812">Transmembrane</keyword>
<sequence length="555" mass="62380">MSSLIQPPKDTGFNAWRNLENQNSPDIREMFCSSLQSTNSYDVMHLNDFTFNKSKAFETIRRPSGGHSENLIEYGKQNSLYSDMNLPLNEETIKFDPDRFFSNDNKLPFTNVMDQINCNNIFNDGELDGFADKPTDEIDGSSSNMMSIFSSDKGNNTDVETSKLASVFSSISISESRPNQNMLNSNRKFMKYNRPPVFSGEFPKPSQSSSQQSTPEIEYLAHNLLSLSSFRSDSRTSYDEQPMRFFEPPPSSSKSSSPADLTNNDLFNPDALFSLPKWSTSSDDMTQFREPPPSLNATPLPNSGLQKDSLGEFLCEPPPLPVRPTPSPPYTPSFFPHEQKELNGTGQGGAVTQVPAPIITVITSSFPQDHRVGFPKTWAGLGQGYLSVLPIPWTLIHTDDQPPGGPWMQAFDSAKVRFVCKGCSAGWTSMRGKIAFWHRVDNEAGVAVGLLFYRVFGQKCSKCLERKYMEGLELNRFEDPMWYPEEIKKVLINVLQKIGHIYYGFPRPHLNDYRRGGKPRTPHQPDRCQACAVNLCREGISVYTRRPPPNSESSS</sequence>
<feature type="domain" description="3CxxC-type" evidence="9">
    <location>
        <begin position="413"/>
        <end position="534"/>
    </location>
</feature>
<comment type="subcellular location">
    <subcellularLocation>
        <location evidence="1">Membrane</location>
        <topology evidence="1">Single-pass membrane protein</topology>
    </subcellularLocation>
</comment>
<organism evidence="10 11">
    <name type="scientific">Artemia franciscana</name>
    <name type="common">Brine shrimp</name>
    <name type="synonym">Artemia sanfranciscana</name>
    <dbReference type="NCBI Taxonomy" id="6661"/>
    <lineage>
        <taxon>Eukaryota</taxon>
        <taxon>Metazoa</taxon>
        <taxon>Ecdysozoa</taxon>
        <taxon>Arthropoda</taxon>
        <taxon>Crustacea</taxon>
        <taxon>Branchiopoda</taxon>
        <taxon>Anostraca</taxon>
        <taxon>Artemiidae</taxon>
        <taxon>Artemia</taxon>
    </lineage>
</organism>
<gene>
    <name evidence="10" type="ORF">QYM36_012183</name>
</gene>
<evidence type="ECO:0000256" key="4">
    <source>
        <dbReference type="ARBA" id="ARBA00022771"/>
    </source>
</evidence>
<dbReference type="InterPro" id="IPR026096">
    <property type="entry name" value="R-trans_p"/>
</dbReference>
<proteinExistence type="predicted"/>
<dbReference type="GO" id="GO:0008270">
    <property type="term" value="F:zinc ion binding"/>
    <property type="evidence" value="ECO:0007669"/>
    <property type="project" value="UniProtKB-KW"/>
</dbReference>
<keyword evidence="4" id="KW-0863">Zinc-finger</keyword>
<dbReference type="InterPro" id="IPR027377">
    <property type="entry name" value="ZAR1/RTP1-5-like_Znf-3CxxC"/>
</dbReference>
<evidence type="ECO:0000313" key="10">
    <source>
        <dbReference type="EMBL" id="KAK2710922.1"/>
    </source>
</evidence>
<evidence type="ECO:0000259" key="9">
    <source>
        <dbReference type="SMART" id="SM01328"/>
    </source>
</evidence>
<feature type="region of interest" description="Disordered" evidence="8">
    <location>
        <begin position="278"/>
        <end position="315"/>
    </location>
</feature>
<feature type="compositionally biased region" description="Basic and acidic residues" evidence="8">
    <location>
        <begin position="232"/>
        <end position="242"/>
    </location>
</feature>
<keyword evidence="6" id="KW-1133">Transmembrane helix</keyword>
<dbReference type="EMBL" id="JAVRJZ010000016">
    <property type="protein sequence ID" value="KAK2710922.1"/>
    <property type="molecule type" value="Genomic_DNA"/>
</dbReference>
<dbReference type="PANTHER" id="PTHR14402">
    <property type="entry name" value="RECEPTOR TRANSPORTING PROTEIN"/>
    <property type="match status" value="1"/>
</dbReference>
<keyword evidence="7" id="KW-0472">Membrane</keyword>
<comment type="caution">
    <text evidence="10">The sequence shown here is derived from an EMBL/GenBank/DDBJ whole genome shotgun (WGS) entry which is preliminary data.</text>
</comment>
<evidence type="ECO:0000256" key="2">
    <source>
        <dbReference type="ARBA" id="ARBA00022692"/>
    </source>
</evidence>
<feature type="region of interest" description="Disordered" evidence="8">
    <location>
        <begin position="232"/>
        <end position="265"/>
    </location>
</feature>
<dbReference type="PANTHER" id="PTHR14402:SF10">
    <property type="entry name" value="3CXXC-TYPE DOMAIN-CONTAINING PROTEIN"/>
    <property type="match status" value="1"/>
</dbReference>
<dbReference type="SMART" id="SM01328">
    <property type="entry name" value="zf-3CxxC"/>
    <property type="match status" value="1"/>
</dbReference>
<reference evidence="10" key="1">
    <citation type="submission" date="2023-07" db="EMBL/GenBank/DDBJ databases">
        <title>Chromosome-level genome assembly of Artemia franciscana.</title>
        <authorList>
            <person name="Jo E."/>
        </authorList>
    </citation>
    <scope>NUCLEOTIDE SEQUENCE</scope>
    <source>
        <tissue evidence="10">Whole body</tissue>
    </source>
</reference>
<dbReference type="GO" id="GO:0006612">
    <property type="term" value="P:protein targeting to membrane"/>
    <property type="evidence" value="ECO:0007669"/>
    <property type="project" value="TreeGrafter"/>
</dbReference>
<evidence type="ECO:0000256" key="8">
    <source>
        <dbReference type="SAM" id="MobiDB-lite"/>
    </source>
</evidence>
<accession>A0AA88KZN6</accession>
<dbReference type="GO" id="GO:0031849">
    <property type="term" value="F:olfactory receptor binding"/>
    <property type="evidence" value="ECO:0007669"/>
    <property type="project" value="TreeGrafter"/>
</dbReference>
<protein>
    <recommendedName>
        <fullName evidence="9">3CxxC-type domain-containing protein</fullName>
    </recommendedName>
</protein>
<evidence type="ECO:0000256" key="7">
    <source>
        <dbReference type="ARBA" id="ARBA00023136"/>
    </source>
</evidence>
<evidence type="ECO:0000256" key="5">
    <source>
        <dbReference type="ARBA" id="ARBA00022833"/>
    </source>
</evidence>
<dbReference type="GO" id="GO:0016020">
    <property type="term" value="C:membrane"/>
    <property type="evidence" value="ECO:0007669"/>
    <property type="project" value="UniProtKB-SubCell"/>
</dbReference>
<feature type="compositionally biased region" description="Polar residues" evidence="8">
    <location>
        <begin position="295"/>
        <end position="306"/>
    </location>
</feature>
<evidence type="ECO:0000256" key="6">
    <source>
        <dbReference type="ARBA" id="ARBA00022989"/>
    </source>
</evidence>
<keyword evidence="11" id="KW-1185">Reference proteome</keyword>
<name>A0AA88KZN6_ARTSF</name>
<keyword evidence="3" id="KW-0479">Metal-binding</keyword>
<evidence type="ECO:0000313" key="11">
    <source>
        <dbReference type="Proteomes" id="UP001187531"/>
    </source>
</evidence>
<dbReference type="Pfam" id="PF13695">
    <property type="entry name" value="Zn_ribbon_3CxxC"/>
    <property type="match status" value="1"/>
</dbReference>
<dbReference type="AlphaFoldDB" id="A0AA88KZN6"/>
<evidence type="ECO:0000256" key="1">
    <source>
        <dbReference type="ARBA" id="ARBA00004167"/>
    </source>
</evidence>
<keyword evidence="5" id="KW-0862">Zinc</keyword>